<evidence type="ECO:0000313" key="2">
    <source>
        <dbReference type="EMBL" id="EFP93549.1"/>
    </source>
</evidence>
<evidence type="ECO:0000313" key="3">
    <source>
        <dbReference type="Proteomes" id="UP000008783"/>
    </source>
</evidence>
<dbReference type="AlphaFoldDB" id="E3LAH4"/>
<dbReference type="KEGG" id="pgr:PGTG_19545"/>
<gene>
    <name evidence="2" type="ORF">PGTG_19545</name>
</gene>
<dbReference type="OrthoDB" id="10576018at2759"/>
<dbReference type="EMBL" id="DS178397">
    <property type="protein sequence ID" value="EFP93549.1"/>
    <property type="molecule type" value="Genomic_DNA"/>
</dbReference>
<feature type="compositionally biased region" description="Gly residues" evidence="1">
    <location>
        <begin position="89"/>
        <end position="98"/>
    </location>
</feature>
<name>E3LAH4_PUCGT</name>
<organism evidence="2 3">
    <name type="scientific">Puccinia graminis f. sp. tritici (strain CRL 75-36-700-3 / race SCCL)</name>
    <name type="common">Black stem rust fungus</name>
    <dbReference type="NCBI Taxonomy" id="418459"/>
    <lineage>
        <taxon>Eukaryota</taxon>
        <taxon>Fungi</taxon>
        <taxon>Dikarya</taxon>
        <taxon>Basidiomycota</taxon>
        <taxon>Pucciniomycotina</taxon>
        <taxon>Pucciniomycetes</taxon>
        <taxon>Pucciniales</taxon>
        <taxon>Pucciniaceae</taxon>
        <taxon>Puccinia</taxon>
    </lineage>
</organism>
<accession>E3LAH4</accession>
<reference key="1">
    <citation type="submission" date="2007-01" db="EMBL/GenBank/DDBJ databases">
        <title>The Genome Sequence of Puccinia graminis f. sp. tritici Strain CRL 75-36-700-3.</title>
        <authorList>
            <consortium name="The Broad Institute Genome Sequencing Platform"/>
            <person name="Birren B."/>
            <person name="Lander E."/>
            <person name="Galagan J."/>
            <person name="Nusbaum C."/>
            <person name="Devon K."/>
            <person name="Cuomo C."/>
            <person name="Jaffe D."/>
            <person name="Butler J."/>
            <person name="Alvarez P."/>
            <person name="Gnerre S."/>
            <person name="Grabherr M."/>
            <person name="Mauceli E."/>
            <person name="Brockman W."/>
            <person name="Young S."/>
            <person name="LaButti K."/>
            <person name="Sykes S."/>
            <person name="DeCaprio D."/>
            <person name="Crawford M."/>
            <person name="Koehrsen M."/>
            <person name="Engels R."/>
            <person name="Montgomery P."/>
            <person name="Pearson M."/>
            <person name="Howarth C."/>
            <person name="Larson L."/>
            <person name="White J."/>
            <person name="Zeng Q."/>
            <person name="Kodira C."/>
            <person name="Yandava C."/>
            <person name="Alvarado L."/>
            <person name="O'Leary S."/>
            <person name="Szabo L."/>
            <person name="Dean R."/>
            <person name="Schein J."/>
        </authorList>
    </citation>
    <scope>NUCLEOTIDE SEQUENCE</scope>
    <source>
        <strain>CRL 75-36-700-3</strain>
    </source>
</reference>
<dbReference type="VEuPathDB" id="FungiDB:PGTG_19545"/>
<proteinExistence type="predicted"/>
<reference evidence="3" key="2">
    <citation type="journal article" date="2011" name="Proc. Natl. Acad. Sci. U.S.A.">
        <title>Obligate biotrophy features unraveled by the genomic analysis of rust fungi.</title>
        <authorList>
            <person name="Duplessis S."/>
            <person name="Cuomo C.A."/>
            <person name="Lin Y.-C."/>
            <person name="Aerts A."/>
            <person name="Tisserant E."/>
            <person name="Veneault-Fourrey C."/>
            <person name="Joly D.L."/>
            <person name="Hacquard S."/>
            <person name="Amselem J."/>
            <person name="Cantarel B.L."/>
            <person name="Chiu R."/>
            <person name="Coutinho P.M."/>
            <person name="Feau N."/>
            <person name="Field M."/>
            <person name="Frey P."/>
            <person name="Gelhaye E."/>
            <person name="Goldberg J."/>
            <person name="Grabherr M.G."/>
            <person name="Kodira C.D."/>
            <person name="Kohler A."/>
            <person name="Kuees U."/>
            <person name="Lindquist E.A."/>
            <person name="Lucas S.M."/>
            <person name="Mago R."/>
            <person name="Mauceli E."/>
            <person name="Morin E."/>
            <person name="Murat C."/>
            <person name="Pangilinan J.L."/>
            <person name="Park R."/>
            <person name="Pearson M."/>
            <person name="Quesneville H."/>
            <person name="Rouhier N."/>
            <person name="Sakthikumar S."/>
            <person name="Salamov A.A."/>
            <person name="Schmutz J."/>
            <person name="Selles B."/>
            <person name="Shapiro H."/>
            <person name="Tanguay P."/>
            <person name="Tuskan G.A."/>
            <person name="Henrissat B."/>
            <person name="Van de Peer Y."/>
            <person name="Rouze P."/>
            <person name="Ellis J.G."/>
            <person name="Dodds P.N."/>
            <person name="Schein J.E."/>
            <person name="Zhong S."/>
            <person name="Hamelin R.C."/>
            <person name="Grigoriev I.V."/>
            <person name="Szabo L.J."/>
            <person name="Martin F."/>
        </authorList>
    </citation>
    <scope>NUCLEOTIDE SEQUENCE [LARGE SCALE GENOMIC DNA]</scope>
    <source>
        <strain evidence="3">CRL 75-36-700-3 / race SCCL</strain>
    </source>
</reference>
<dbReference type="InParanoid" id="E3LAH4"/>
<feature type="region of interest" description="Disordered" evidence="1">
    <location>
        <begin position="83"/>
        <end position="102"/>
    </location>
</feature>
<protein>
    <submittedName>
        <fullName evidence="2">Uncharacterized protein</fullName>
    </submittedName>
</protein>
<dbReference type="HOGENOM" id="CLU_1949871_0_0_1"/>
<sequence length="129" mass="13683">MTKCSPGGTPPDELVHIPARQKGFLPTSCSSEGTPSDELVYVPARREGFLPASLGIQGNGSGHVASGVLTQKLTEEDVQARGRGVDLLGSGGQGGGSMGYLEGERREEKLSVIRGMWRGDVCGQTRKRW</sequence>
<dbReference type="Proteomes" id="UP000008783">
    <property type="component" value="Unassembled WGS sequence"/>
</dbReference>
<evidence type="ECO:0000256" key="1">
    <source>
        <dbReference type="SAM" id="MobiDB-lite"/>
    </source>
</evidence>
<keyword evidence="3" id="KW-1185">Reference proteome</keyword>
<dbReference type="RefSeq" id="XP_003337968.1">
    <property type="nucleotide sequence ID" value="XM_003337920.1"/>
</dbReference>
<dbReference type="GeneID" id="10543825"/>